<dbReference type="Proteomes" id="UP001515100">
    <property type="component" value="Unassembled WGS sequence"/>
</dbReference>
<name>A0A641APG0_9ACTN</name>
<comment type="caution">
    <text evidence="1">The sequence shown here is derived from an EMBL/GenBank/DDBJ whole genome shotgun (WGS) entry which is preliminary data.</text>
</comment>
<dbReference type="RefSeq" id="WP_129182047.1">
    <property type="nucleotide sequence ID" value="NZ_JAGIOG010000001.1"/>
</dbReference>
<dbReference type="Pfam" id="PF20218">
    <property type="entry name" value="DUF6578"/>
    <property type="match status" value="1"/>
</dbReference>
<dbReference type="OrthoDB" id="9832682at2"/>
<protein>
    <submittedName>
        <fullName evidence="1">Uncharacterized protein</fullName>
    </submittedName>
</protein>
<evidence type="ECO:0000313" key="2">
    <source>
        <dbReference type="Proteomes" id="UP001515100"/>
    </source>
</evidence>
<dbReference type="AlphaFoldDB" id="A0A641APG0"/>
<dbReference type="InterPro" id="IPR046485">
    <property type="entry name" value="DUF6578"/>
</dbReference>
<proteinExistence type="predicted"/>
<sequence length="139" mass="15177">MTTPPVPSVLPSSTDVVWVWIWTSAEVVALDSFAVGDVVEWSCRDDTDVDVELPADVSRHTLLVEDADYMTGHDDVFVEVTGRVVTIRVAHDRWHEGEDRAWVATPGTRTWSVAQRTHAESQVPPHGGASGYLVGVVVG</sequence>
<organism evidence="1 2">
    <name type="scientific">Aeromicrobium fastidiosum</name>
    <dbReference type="NCBI Taxonomy" id="52699"/>
    <lineage>
        <taxon>Bacteria</taxon>
        <taxon>Bacillati</taxon>
        <taxon>Actinomycetota</taxon>
        <taxon>Actinomycetes</taxon>
        <taxon>Propionibacteriales</taxon>
        <taxon>Nocardioidaceae</taxon>
        <taxon>Aeromicrobium</taxon>
    </lineage>
</organism>
<accession>A0A641APG0</accession>
<gene>
    <name evidence="1" type="ORF">ESP62_010525</name>
</gene>
<evidence type="ECO:0000313" key="1">
    <source>
        <dbReference type="EMBL" id="KAA1378756.1"/>
    </source>
</evidence>
<reference evidence="1" key="1">
    <citation type="submission" date="2019-09" db="EMBL/GenBank/DDBJ databases">
        <authorList>
            <person name="Li J."/>
        </authorList>
    </citation>
    <scope>NUCLEOTIDE SEQUENCE [LARGE SCALE GENOMIC DNA]</scope>
    <source>
        <strain evidence="1">NRBC 14897</strain>
    </source>
</reference>
<dbReference type="EMBL" id="SDPP02000002">
    <property type="protein sequence ID" value="KAA1378756.1"/>
    <property type="molecule type" value="Genomic_DNA"/>
</dbReference>
<keyword evidence="2" id="KW-1185">Reference proteome</keyword>